<sequence length="711" mass="77861">MEPSEVTVALEKREKAAAAASISSRLRFYIVDLQILSPIILFCFAAATLGFIIGDAVEEQSALESQRRVDGVFYTADATMQISLFNAQSPTTIYVKALPIINGLKALKVFDPYRGMLDQVGSYLSLSNPNAAIQKLGDIQLALLADVIVRVDKLDTRGGSLMAFLLNIHLSHETAAGLMQMSEGETTTKRGLKAIGTNIMCSPLIQQWVSRYFPTASSTVYCDNTAQSIVSTASDVDITLNPSDYSDILIELADTMEGYRLILEGIRSDLYTSWVEERGYTKRIAVLSIAFVISVAGTISTALLVLSQYRSLHEQSVVESDFDCNAQRVKIRPKTLRAVDEISSRVGVMGDLTDVFLHPSDLNHIHTIVPAAVGNQIELHLRRAVEPLQLLRPFVPKFMYLHNLRSQSVMGRSASALLRNSEMLNLAVGIKKKSVSLLFVGLRSFNEESSDLELLNELLSAVHLACSHFQGHVVQMSSAGIVATFSRATLNEDRDGVERVEDGEVLAVHAAMAVYGICSAPMERPDGSIRGPFPVSMCVSHSIAFAGVASFHVSKQFALLAPAIAHAVAVEPLNDLHGTSILTTSATNDLIGDHFITRPVHYVTGVGSAYHVIVARPEEGDDGYEQLIKDQAKVREKAANWSKVWEKYEALVSTDKPTYEMLEDAHRDLEGYKVFQMEASEEDIAFQLAVTNVKRIAQHLGVNLGSTVEEE</sequence>
<keyword evidence="3" id="KW-1185">Reference proteome</keyword>
<dbReference type="Gene3D" id="3.30.70.1230">
    <property type="entry name" value="Nucleotide cyclase"/>
    <property type="match status" value="1"/>
</dbReference>
<accession>A0A0S4JCW9</accession>
<keyword evidence="1" id="KW-0472">Membrane</keyword>
<protein>
    <submittedName>
        <fullName evidence="2">Membrane-associated protein, putative</fullName>
    </submittedName>
</protein>
<evidence type="ECO:0000256" key="1">
    <source>
        <dbReference type="SAM" id="Phobius"/>
    </source>
</evidence>
<proteinExistence type="predicted"/>
<keyword evidence="1" id="KW-1133">Transmembrane helix</keyword>
<feature type="transmembrane region" description="Helical" evidence="1">
    <location>
        <begin position="35"/>
        <end position="57"/>
    </location>
</feature>
<keyword evidence="1" id="KW-0812">Transmembrane</keyword>
<dbReference type="VEuPathDB" id="TriTrypDB:BSAL_14385"/>
<feature type="transmembrane region" description="Helical" evidence="1">
    <location>
        <begin position="284"/>
        <end position="306"/>
    </location>
</feature>
<organism evidence="2 3">
    <name type="scientific">Bodo saltans</name>
    <name type="common">Flagellated protozoan</name>
    <dbReference type="NCBI Taxonomy" id="75058"/>
    <lineage>
        <taxon>Eukaryota</taxon>
        <taxon>Discoba</taxon>
        <taxon>Euglenozoa</taxon>
        <taxon>Kinetoplastea</taxon>
        <taxon>Metakinetoplastina</taxon>
        <taxon>Eubodonida</taxon>
        <taxon>Bodonidae</taxon>
        <taxon>Bodo</taxon>
    </lineage>
</organism>
<reference evidence="3" key="1">
    <citation type="submission" date="2015-09" db="EMBL/GenBank/DDBJ databases">
        <authorList>
            <consortium name="Pathogen Informatics"/>
        </authorList>
    </citation>
    <scope>NUCLEOTIDE SEQUENCE [LARGE SCALE GENOMIC DNA]</scope>
    <source>
        <strain evidence="3">Lake Konstanz</strain>
    </source>
</reference>
<dbReference type="InterPro" id="IPR029787">
    <property type="entry name" value="Nucleotide_cyclase"/>
</dbReference>
<dbReference type="Proteomes" id="UP000051952">
    <property type="component" value="Unassembled WGS sequence"/>
</dbReference>
<name>A0A0S4JCW9_BODSA</name>
<gene>
    <name evidence="2" type="ORF">BSAL_14385</name>
</gene>
<evidence type="ECO:0000313" key="3">
    <source>
        <dbReference type="Proteomes" id="UP000051952"/>
    </source>
</evidence>
<evidence type="ECO:0000313" key="2">
    <source>
        <dbReference type="EMBL" id="CUG88248.1"/>
    </source>
</evidence>
<dbReference type="EMBL" id="CYKH01001627">
    <property type="protein sequence ID" value="CUG88248.1"/>
    <property type="molecule type" value="Genomic_DNA"/>
</dbReference>
<dbReference type="AlphaFoldDB" id="A0A0S4JCW9"/>
<dbReference type="SUPFAM" id="SSF55073">
    <property type="entry name" value="Nucleotide cyclase"/>
    <property type="match status" value="1"/>
</dbReference>